<gene>
    <name evidence="3" type="ORF">TWF481_005213</name>
</gene>
<dbReference type="AlphaFoldDB" id="A0AAV9WD75"/>
<evidence type="ECO:0000313" key="3">
    <source>
        <dbReference type="EMBL" id="KAK6506753.1"/>
    </source>
</evidence>
<keyword evidence="2" id="KW-1133">Transmembrane helix</keyword>
<dbReference type="Proteomes" id="UP001370758">
    <property type="component" value="Unassembled WGS sequence"/>
</dbReference>
<protein>
    <submittedName>
        <fullName evidence="3">Uncharacterized protein</fullName>
    </submittedName>
</protein>
<evidence type="ECO:0000256" key="1">
    <source>
        <dbReference type="SAM" id="MobiDB-lite"/>
    </source>
</evidence>
<proteinExistence type="predicted"/>
<organism evidence="3 4">
    <name type="scientific">Arthrobotrys musiformis</name>
    <dbReference type="NCBI Taxonomy" id="47236"/>
    <lineage>
        <taxon>Eukaryota</taxon>
        <taxon>Fungi</taxon>
        <taxon>Dikarya</taxon>
        <taxon>Ascomycota</taxon>
        <taxon>Pezizomycotina</taxon>
        <taxon>Orbiliomycetes</taxon>
        <taxon>Orbiliales</taxon>
        <taxon>Orbiliaceae</taxon>
        <taxon>Arthrobotrys</taxon>
    </lineage>
</organism>
<name>A0AAV9WD75_9PEZI</name>
<dbReference type="EMBL" id="JAVHJL010000003">
    <property type="protein sequence ID" value="KAK6506753.1"/>
    <property type="molecule type" value="Genomic_DNA"/>
</dbReference>
<feature type="compositionally biased region" description="Gly residues" evidence="1">
    <location>
        <begin position="165"/>
        <end position="190"/>
    </location>
</feature>
<feature type="region of interest" description="Disordered" evidence="1">
    <location>
        <begin position="156"/>
        <end position="190"/>
    </location>
</feature>
<keyword evidence="4" id="KW-1185">Reference proteome</keyword>
<keyword evidence="2" id="KW-0812">Transmembrane</keyword>
<evidence type="ECO:0000313" key="4">
    <source>
        <dbReference type="Proteomes" id="UP001370758"/>
    </source>
</evidence>
<keyword evidence="2" id="KW-0472">Membrane</keyword>
<comment type="caution">
    <text evidence="3">The sequence shown here is derived from an EMBL/GenBank/DDBJ whole genome shotgun (WGS) entry which is preliminary data.</text>
</comment>
<accession>A0AAV9WD75</accession>
<reference evidence="3 4" key="1">
    <citation type="submission" date="2023-08" db="EMBL/GenBank/DDBJ databases">
        <authorList>
            <person name="Palmer J.M."/>
        </authorList>
    </citation>
    <scope>NUCLEOTIDE SEQUENCE [LARGE SCALE GENOMIC DNA]</scope>
    <source>
        <strain evidence="3 4">TWF481</strain>
    </source>
</reference>
<sequence>MTIFVQIRPPNTISGANTQPCGTDRYCSVSGSKFTTGLCGTWLGQENYCCTVTDLGLPGAPYNNSCGTIAGIHDTSFSSFGTGSIGAKSCPTGEESVSNAFGGGDEQCCPYQNYNRIDEDIAAVYFYQAVGEGAFSSNLTGIRCLNLTTQGKVNDDGTLSYSGTKGSGSGSNSGSGGSGSDGPGSTGKPNGGGVLTVPTFVLGSILFVMGIAVQLQI</sequence>
<evidence type="ECO:0000256" key="2">
    <source>
        <dbReference type="SAM" id="Phobius"/>
    </source>
</evidence>
<feature type="transmembrane region" description="Helical" evidence="2">
    <location>
        <begin position="195"/>
        <end position="215"/>
    </location>
</feature>